<evidence type="ECO:0000313" key="3">
    <source>
        <dbReference type="EnsemblPlants" id="PGSC0003DMT400093503"/>
    </source>
</evidence>
<dbReference type="PANTHER" id="PTHR33180">
    <property type="entry name" value="PHOTOSYSTEM II CP43 REACTION CENTER PROTEIN"/>
    <property type="match status" value="1"/>
</dbReference>
<evidence type="ECO:0000313" key="4">
    <source>
        <dbReference type="Proteomes" id="UP000011115"/>
    </source>
</evidence>
<dbReference type="InParanoid" id="M1DS34"/>
<organism evidence="3 4">
    <name type="scientific">Solanum tuberosum</name>
    <name type="common">Potato</name>
    <dbReference type="NCBI Taxonomy" id="4113"/>
    <lineage>
        <taxon>Eukaryota</taxon>
        <taxon>Viridiplantae</taxon>
        <taxon>Streptophyta</taxon>
        <taxon>Embryophyta</taxon>
        <taxon>Tracheophyta</taxon>
        <taxon>Spermatophyta</taxon>
        <taxon>Magnoliopsida</taxon>
        <taxon>eudicotyledons</taxon>
        <taxon>Gunneridae</taxon>
        <taxon>Pentapetalae</taxon>
        <taxon>asterids</taxon>
        <taxon>lamiids</taxon>
        <taxon>Solanales</taxon>
        <taxon>Solanaceae</taxon>
        <taxon>Solanoideae</taxon>
        <taxon>Solaneae</taxon>
        <taxon>Solanum</taxon>
    </lineage>
</organism>
<feature type="region of interest" description="Disordered" evidence="1">
    <location>
        <begin position="174"/>
        <end position="215"/>
    </location>
</feature>
<dbReference type="Proteomes" id="UP000011115">
    <property type="component" value="Unassembled WGS sequence"/>
</dbReference>
<protein>
    <recommendedName>
        <fullName evidence="2">Putative plant transposon protein domain-containing protein</fullName>
    </recommendedName>
</protein>
<sequence>MENNQERDENMATIMTQMDLSTKHVMGGGYKAVNAVTAKSGGNPDDAQFEAMYNEKVQFFSNQAGGSNPSYPKLGGNQGWNKDHDDGCNLIFGGNWKLGELKSTWRFVEWLGELDIARLLDQLNGRVSVEFTRLMSIRRITEWIGGVNEPHQVRLKLKGLRKKAKGVVIAAEVTPPRATSHKPPQGSLKGKGKKQVVASSNLSSKSSDNMGIDSTHLTSSKFEREEVARSRTLVHSPTCKGGLLKQRRAELRSKAVDDPLARLPAPPTPATVQAPQVPPTPVHPRRSINRLKASGLQTSLEEKQLSTDGMVDNYPDVWETLCFHKFHQFTKPRNPYVPSWVQEFYESYARLFLNGKKKVGLIESVDYVEVRRKKVKCSETDINDLLDCTMRTIKFLADMVKTKTLDDLKGWFALLLSGTTPP</sequence>
<evidence type="ECO:0000256" key="1">
    <source>
        <dbReference type="SAM" id="MobiDB-lite"/>
    </source>
</evidence>
<feature type="region of interest" description="Disordered" evidence="1">
    <location>
        <begin position="259"/>
        <end position="286"/>
    </location>
</feature>
<dbReference type="EnsemblPlants" id="PGSC0003DMT400093503">
    <property type="protein sequence ID" value="PGSC0003DMT400093503"/>
    <property type="gene ID" value="PGSC0003DMG400043074"/>
</dbReference>
<proteinExistence type="predicted"/>
<dbReference type="PaxDb" id="4113-PGSC0003DMT400093503"/>
<keyword evidence="4" id="KW-1185">Reference proteome</keyword>
<dbReference type="HOGENOM" id="CLU_651181_0_0_1"/>
<feature type="domain" description="Putative plant transposon protein" evidence="2">
    <location>
        <begin position="323"/>
        <end position="408"/>
    </location>
</feature>
<reference evidence="3" key="2">
    <citation type="submission" date="2015-06" db="UniProtKB">
        <authorList>
            <consortium name="EnsemblPlants"/>
        </authorList>
    </citation>
    <scope>IDENTIFICATION</scope>
    <source>
        <strain evidence="3">DM1-3 516 R44</strain>
    </source>
</reference>
<dbReference type="PANTHER" id="PTHR33180:SF31">
    <property type="entry name" value="POLYPROTEIN PROTEIN"/>
    <property type="match status" value="1"/>
</dbReference>
<reference evidence="4" key="1">
    <citation type="journal article" date="2011" name="Nature">
        <title>Genome sequence and analysis of the tuber crop potato.</title>
        <authorList>
            <consortium name="The Potato Genome Sequencing Consortium"/>
        </authorList>
    </citation>
    <scope>NUCLEOTIDE SEQUENCE [LARGE SCALE GENOMIC DNA]</scope>
    <source>
        <strain evidence="4">cv. DM1-3 516 R44</strain>
    </source>
</reference>
<dbReference type="Pfam" id="PF20167">
    <property type="entry name" value="Transposase_32"/>
    <property type="match status" value="1"/>
</dbReference>
<accession>M1DS34</accession>
<dbReference type="InterPro" id="IPR046796">
    <property type="entry name" value="Transposase_32_dom"/>
</dbReference>
<name>M1DS34_SOLTU</name>
<dbReference type="Gramene" id="PGSC0003DMT400093503">
    <property type="protein sequence ID" value="PGSC0003DMT400093503"/>
    <property type="gene ID" value="PGSC0003DMG400043074"/>
</dbReference>
<evidence type="ECO:0000259" key="2">
    <source>
        <dbReference type="Pfam" id="PF20167"/>
    </source>
</evidence>
<dbReference type="AlphaFoldDB" id="M1DS34"/>